<comment type="caution">
    <text evidence="2">The sequence shown here is derived from an EMBL/GenBank/DDBJ whole genome shotgun (WGS) entry which is preliminary data.</text>
</comment>
<evidence type="ECO:0008006" key="3">
    <source>
        <dbReference type="Google" id="ProtNLM"/>
    </source>
</evidence>
<feature type="non-terminal residue" evidence="2">
    <location>
        <position position="130"/>
    </location>
</feature>
<protein>
    <recommendedName>
        <fullName evidence="3">Helix-turn-helix domain-containing protein</fullName>
    </recommendedName>
</protein>
<reference evidence="2" key="1">
    <citation type="journal article" date="2015" name="Nature">
        <title>Complex archaea that bridge the gap between prokaryotes and eukaryotes.</title>
        <authorList>
            <person name="Spang A."/>
            <person name="Saw J.H."/>
            <person name="Jorgensen S.L."/>
            <person name="Zaremba-Niedzwiedzka K."/>
            <person name="Martijn J."/>
            <person name="Lind A.E."/>
            <person name="van Eijk R."/>
            <person name="Schleper C."/>
            <person name="Guy L."/>
            <person name="Ettema T.J."/>
        </authorList>
    </citation>
    <scope>NUCLEOTIDE SEQUENCE</scope>
</reference>
<evidence type="ECO:0000256" key="1">
    <source>
        <dbReference type="SAM" id="MobiDB-lite"/>
    </source>
</evidence>
<dbReference type="EMBL" id="LAZR01067383">
    <property type="protein sequence ID" value="KKK51694.1"/>
    <property type="molecule type" value="Genomic_DNA"/>
</dbReference>
<feature type="region of interest" description="Disordered" evidence="1">
    <location>
        <begin position="87"/>
        <end position="130"/>
    </location>
</feature>
<organism evidence="2">
    <name type="scientific">marine sediment metagenome</name>
    <dbReference type="NCBI Taxonomy" id="412755"/>
    <lineage>
        <taxon>unclassified sequences</taxon>
        <taxon>metagenomes</taxon>
        <taxon>ecological metagenomes</taxon>
    </lineage>
</organism>
<dbReference type="AlphaFoldDB" id="A0A0F8YC35"/>
<sequence>MPAIACYNGNMSMMKIEEYAKQVGKDKADVYRAVREGRLKVTRGPGDNSHHAMLINSSQLWPRQRQDQTRTVIPGQIGQLSVKPAARVPVQSQKSSAKPIAQPPVELVAGAAGQADKADDKTSGNGWWEL</sequence>
<evidence type="ECO:0000313" key="2">
    <source>
        <dbReference type="EMBL" id="KKK51694.1"/>
    </source>
</evidence>
<gene>
    <name evidence="2" type="ORF">LCGC14_3112380</name>
</gene>
<proteinExistence type="predicted"/>
<name>A0A0F8YC35_9ZZZZ</name>
<accession>A0A0F8YC35</accession>